<evidence type="ECO:0000313" key="6">
    <source>
        <dbReference type="Proteomes" id="UP001165082"/>
    </source>
</evidence>
<reference evidence="5" key="1">
    <citation type="submission" date="2022-07" db="EMBL/GenBank/DDBJ databases">
        <title>Genome analysis of Parmales, a sister group of diatoms, reveals the evolutionary specialization of diatoms from phago-mixotrophs to photoautotrophs.</title>
        <authorList>
            <person name="Ban H."/>
            <person name="Sato S."/>
            <person name="Yoshikawa S."/>
            <person name="Kazumasa Y."/>
            <person name="Nakamura Y."/>
            <person name="Ichinomiya M."/>
            <person name="Saitoh K."/>
            <person name="Sato N."/>
            <person name="Blanc-Mathieu R."/>
            <person name="Endo H."/>
            <person name="Kuwata A."/>
            <person name="Ogata H."/>
        </authorList>
    </citation>
    <scope>NUCLEOTIDE SEQUENCE</scope>
</reference>
<dbReference type="EMBL" id="BRXZ01007709">
    <property type="protein sequence ID" value="GMI32657.1"/>
    <property type="molecule type" value="Genomic_DNA"/>
</dbReference>
<keyword evidence="6" id="KW-1185">Reference proteome</keyword>
<proteinExistence type="predicted"/>
<keyword evidence="1" id="KW-0489">Methyltransferase</keyword>
<dbReference type="PANTHER" id="PTHR13090">
    <property type="entry name" value="ARGININE-HYDROXYLASE NDUFAF5, MITOCHONDRIAL"/>
    <property type="match status" value="1"/>
</dbReference>
<dbReference type="InterPro" id="IPR050602">
    <property type="entry name" value="Malonyl-ACP_OMT"/>
</dbReference>
<dbReference type="PANTHER" id="PTHR13090:SF1">
    <property type="entry name" value="ARGININE-HYDROXYLASE NDUFAF5, MITOCHONDRIAL"/>
    <property type="match status" value="1"/>
</dbReference>
<comment type="caution">
    <text evidence="5">The sequence shown here is derived from an EMBL/GenBank/DDBJ whole genome shotgun (WGS) entry which is preliminary data.</text>
</comment>
<evidence type="ECO:0000256" key="1">
    <source>
        <dbReference type="ARBA" id="ARBA00022603"/>
    </source>
</evidence>
<dbReference type="GO" id="GO:0005739">
    <property type="term" value="C:mitochondrion"/>
    <property type="evidence" value="ECO:0007669"/>
    <property type="project" value="TreeGrafter"/>
</dbReference>
<keyword evidence="2" id="KW-0808">Transferase</keyword>
<dbReference type="InterPro" id="IPR013216">
    <property type="entry name" value="Methyltransf_11"/>
</dbReference>
<dbReference type="OrthoDB" id="197974at2759"/>
<evidence type="ECO:0000256" key="2">
    <source>
        <dbReference type="ARBA" id="ARBA00022679"/>
    </source>
</evidence>
<dbReference type="Proteomes" id="UP001165082">
    <property type="component" value="Unassembled WGS sequence"/>
</dbReference>
<protein>
    <recommendedName>
        <fullName evidence="4">Methyltransferase type 11 domain-containing protein</fullName>
    </recommendedName>
</protein>
<dbReference type="AlphaFoldDB" id="A0A9W7L691"/>
<dbReference type="Gene3D" id="3.40.50.150">
    <property type="entry name" value="Vaccinia Virus protein VP39"/>
    <property type="match status" value="1"/>
</dbReference>
<dbReference type="Pfam" id="PF08241">
    <property type="entry name" value="Methyltransf_11"/>
    <property type="match status" value="1"/>
</dbReference>
<dbReference type="InterPro" id="IPR029063">
    <property type="entry name" value="SAM-dependent_MTases_sf"/>
</dbReference>
<dbReference type="GO" id="GO:0032981">
    <property type="term" value="P:mitochondrial respiratory chain complex I assembly"/>
    <property type="evidence" value="ECO:0007669"/>
    <property type="project" value="TreeGrafter"/>
</dbReference>
<feature type="non-terminal residue" evidence="5">
    <location>
        <position position="360"/>
    </location>
</feature>
<feature type="domain" description="Methyltransferase type 11" evidence="4">
    <location>
        <begin position="125"/>
        <end position="205"/>
    </location>
</feature>
<evidence type="ECO:0000313" key="5">
    <source>
        <dbReference type="EMBL" id="GMI32657.1"/>
    </source>
</evidence>
<evidence type="ECO:0000256" key="3">
    <source>
        <dbReference type="SAM" id="MobiDB-lite"/>
    </source>
</evidence>
<accession>A0A9W7L691</accession>
<name>A0A9W7L691_9STRA</name>
<feature type="region of interest" description="Disordered" evidence="3">
    <location>
        <begin position="333"/>
        <end position="360"/>
    </location>
</feature>
<organism evidence="5 6">
    <name type="scientific">Triparma retinervis</name>
    <dbReference type="NCBI Taxonomy" id="2557542"/>
    <lineage>
        <taxon>Eukaryota</taxon>
        <taxon>Sar</taxon>
        <taxon>Stramenopiles</taxon>
        <taxon>Ochrophyta</taxon>
        <taxon>Bolidophyceae</taxon>
        <taxon>Parmales</taxon>
        <taxon>Triparmaceae</taxon>
        <taxon>Triparma</taxon>
    </lineage>
</organism>
<evidence type="ECO:0000259" key="4">
    <source>
        <dbReference type="Pfam" id="PF08241"/>
    </source>
</evidence>
<dbReference type="GO" id="GO:0032259">
    <property type="term" value="P:methylation"/>
    <property type="evidence" value="ECO:0007669"/>
    <property type="project" value="UniProtKB-KW"/>
</dbReference>
<sequence length="360" mass="39293">KGKRGYITQGRTALNKEVNKEGNKEVNKEVNKKVFDQGLKVLHKDNACRFRAKARERGEEEEVDYTYFNKEITNRLIDRLEDVKERDFTVCLDLGTPDDAVLTSVNREESLSGNGGGIGGVRKIVKLQSSRGMRDLSEGEKKGAGSIGPATSFTLEEGSEFDVPLPFPDNTFDCVVSSMALHWVSDLPGTLSEANRVLKPDGALFLAIPGGDTLTELRGSVLLAEQERDGGVSVRTGPYVSVPDVGRLLQGAGFNLPTVDVDEVRVEYPSMFVLTEHLGRMGEGNGSKVRREGNGVDKWLAAASVMGEMYKGEEGEGVTSSVQVIYGIGWKRHDSQQKPDERGKIGVGKIGEDVRVEESN</sequence>
<gene>
    <name evidence="5" type="ORF">TrRE_jg1138</name>
</gene>
<dbReference type="CDD" id="cd02440">
    <property type="entry name" value="AdoMet_MTases"/>
    <property type="match status" value="1"/>
</dbReference>
<dbReference type="SUPFAM" id="SSF53335">
    <property type="entry name" value="S-adenosyl-L-methionine-dependent methyltransferases"/>
    <property type="match status" value="1"/>
</dbReference>
<dbReference type="GO" id="GO:0008757">
    <property type="term" value="F:S-adenosylmethionine-dependent methyltransferase activity"/>
    <property type="evidence" value="ECO:0007669"/>
    <property type="project" value="InterPro"/>
</dbReference>